<name>A0ABP5MDD3_9MICO</name>
<feature type="domain" description="Gram-positive cocci surface proteins LPxTG" evidence="8">
    <location>
        <begin position="466"/>
        <end position="500"/>
    </location>
</feature>
<dbReference type="InterPro" id="IPR032109">
    <property type="entry name" value="Big_3_5"/>
</dbReference>
<dbReference type="InterPro" id="IPR019931">
    <property type="entry name" value="LPXTG_anchor"/>
</dbReference>
<dbReference type="Pfam" id="PF16640">
    <property type="entry name" value="Big_3_5"/>
    <property type="match status" value="2"/>
</dbReference>
<feature type="transmembrane region" description="Helical" evidence="6">
    <location>
        <begin position="475"/>
        <end position="494"/>
    </location>
</feature>
<evidence type="ECO:0000313" key="10">
    <source>
        <dbReference type="Proteomes" id="UP001501599"/>
    </source>
</evidence>
<evidence type="ECO:0000256" key="1">
    <source>
        <dbReference type="ARBA" id="ARBA00022512"/>
    </source>
</evidence>
<reference evidence="10" key="1">
    <citation type="journal article" date="2019" name="Int. J. Syst. Evol. Microbiol.">
        <title>The Global Catalogue of Microorganisms (GCM) 10K type strain sequencing project: providing services to taxonomists for standard genome sequencing and annotation.</title>
        <authorList>
            <consortium name="The Broad Institute Genomics Platform"/>
            <consortium name="The Broad Institute Genome Sequencing Center for Infectious Disease"/>
            <person name="Wu L."/>
            <person name="Ma J."/>
        </authorList>
    </citation>
    <scope>NUCLEOTIDE SEQUENCE [LARGE SCALE GENOMIC DNA]</scope>
    <source>
        <strain evidence="10">JCM 16026</strain>
    </source>
</reference>
<dbReference type="InterPro" id="IPR013783">
    <property type="entry name" value="Ig-like_fold"/>
</dbReference>
<dbReference type="PROSITE" id="PS50847">
    <property type="entry name" value="GRAM_POS_ANCHORING"/>
    <property type="match status" value="1"/>
</dbReference>
<keyword evidence="3 7" id="KW-0732">Signal</keyword>
<protein>
    <recommendedName>
        <fullName evidence="8">Gram-positive cocci surface proteins LPxTG domain-containing protein</fullName>
    </recommendedName>
</protein>
<evidence type="ECO:0000256" key="2">
    <source>
        <dbReference type="ARBA" id="ARBA00022525"/>
    </source>
</evidence>
<sequence length="500" mass="49943">MSPSSAFAASRLPALRATVLLVLACLLAAFALVASAPAARADAPTSVVTTPQGAVAPGATVTYEFTCAPTDGDRDFTLAYAIVDGANELLASPLGDDRYRFDYSGPRSADILLACFYETSGFGTPVTYDVVPQAAVTLTYVRNPIAVGDRIVADVTVTGADGTPTGSVYLSGVLFSCTPLQQGTSRCTSLGTAFPNTFGIRAVYSGDATYGEAVSEPASISVLRAQTTTTATVVTDGTPSIGEPTTVRVDVQNPPTDTDVFDFNPVTGTVEVRAGDAVLCSITITDAPIECQISLPVGTSDITATYSGDYLRLASTSAPQRVVVQGATPTVTVTTDATATTTAGDVVLATVRVDGELDTPTGTVAIGTGAGDAVCAAAPLVDGVATCRIALPAGATTVTATYSGDATYATGTATTTATATAPAAPVPSTPPSEPAVPAPSASPSAPAATPAATAPAVAAHQAGAALPRTGDGVEMWLAGLAMLLVAAGAAGLVARRVRRP</sequence>
<comment type="caution">
    <text evidence="9">The sequence shown here is derived from an EMBL/GenBank/DDBJ whole genome shotgun (WGS) entry which is preliminary data.</text>
</comment>
<evidence type="ECO:0000259" key="8">
    <source>
        <dbReference type="PROSITE" id="PS50847"/>
    </source>
</evidence>
<evidence type="ECO:0000256" key="7">
    <source>
        <dbReference type="SAM" id="SignalP"/>
    </source>
</evidence>
<keyword evidence="6" id="KW-1133">Transmembrane helix</keyword>
<dbReference type="Proteomes" id="UP001501599">
    <property type="component" value="Unassembled WGS sequence"/>
</dbReference>
<dbReference type="Gene3D" id="2.60.40.10">
    <property type="entry name" value="Immunoglobulins"/>
    <property type="match status" value="2"/>
</dbReference>
<evidence type="ECO:0000256" key="6">
    <source>
        <dbReference type="SAM" id="Phobius"/>
    </source>
</evidence>
<accession>A0ABP5MDD3</accession>
<feature type="compositionally biased region" description="Pro residues" evidence="5">
    <location>
        <begin position="424"/>
        <end position="437"/>
    </location>
</feature>
<keyword evidence="4" id="KW-0572">Peptidoglycan-anchor</keyword>
<dbReference type="RefSeq" id="WP_344339551.1">
    <property type="nucleotide sequence ID" value="NZ_BAAAQT010000001.1"/>
</dbReference>
<evidence type="ECO:0000256" key="4">
    <source>
        <dbReference type="ARBA" id="ARBA00023088"/>
    </source>
</evidence>
<evidence type="ECO:0000313" key="9">
    <source>
        <dbReference type="EMBL" id="GAA2170901.1"/>
    </source>
</evidence>
<feature type="region of interest" description="Disordered" evidence="5">
    <location>
        <begin position="419"/>
        <end position="449"/>
    </location>
</feature>
<keyword evidence="6" id="KW-0812">Transmembrane</keyword>
<organism evidence="9 10">
    <name type="scientific">Agrococcus versicolor</name>
    <dbReference type="NCBI Taxonomy" id="501482"/>
    <lineage>
        <taxon>Bacteria</taxon>
        <taxon>Bacillati</taxon>
        <taxon>Actinomycetota</taxon>
        <taxon>Actinomycetes</taxon>
        <taxon>Micrococcales</taxon>
        <taxon>Microbacteriaceae</taxon>
        <taxon>Agrococcus</taxon>
    </lineage>
</organism>
<proteinExistence type="predicted"/>
<keyword evidence="10" id="KW-1185">Reference proteome</keyword>
<keyword evidence="6" id="KW-0472">Membrane</keyword>
<keyword evidence="1" id="KW-0134">Cell wall</keyword>
<dbReference type="EMBL" id="BAAAQT010000001">
    <property type="protein sequence ID" value="GAA2170901.1"/>
    <property type="molecule type" value="Genomic_DNA"/>
</dbReference>
<feature type="compositionally biased region" description="Low complexity" evidence="5">
    <location>
        <begin position="438"/>
        <end position="449"/>
    </location>
</feature>
<evidence type="ECO:0000256" key="3">
    <source>
        <dbReference type="ARBA" id="ARBA00022729"/>
    </source>
</evidence>
<gene>
    <name evidence="9" type="ORF">GCM10009846_02850</name>
</gene>
<evidence type="ECO:0000256" key="5">
    <source>
        <dbReference type="SAM" id="MobiDB-lite"/>
    </source>
</evidence>
<feature type="chain" id="PRO_5046650324" description="Gram-positive cocci surface proteins LPxTG domain-containing protein" evidence="7">
    <location>
        <begin position="42"/>
        <end position="500"/>
    </location>
</feature>
<keyword evidence="2" id="KW-0964">Secreted</keyword>
<feature type="signal peptide" evidence="7">
    <location>
        <begin position="1"/>
        <end position="41"/>
    </location>
</feature>